<comment type="caution">
    <text evidence="2">The sequence shown here is derived from an EMBL/GenBank/DDBJ whole genome shotgun (WGS) entry which is preliminary data.</text>
</comment>
<sequence length="309" mass="33507">MAGMGSLQANQMVLDSAFAALNEAHEIPLVIRVAFNAMYACMKSQEATIQALCSQRSDDYVEPHLGSTIGAAGGLRGIQNLRQNGSEQYQAGGMGGSVRSLRERNLTMLNEGQRGRGGSDDGGSGMGGRPRPPPSEAPTESKPKGGNYAPSESNMSGAENTSGCRATLDKREYARQLREQIRENEQRRALEKADRMDIPAQVMMEREENWDMHSSRSGWSRSQRLQAGLPDVGPNGDLAHNMVRDDRMSQTGRGLGRINGGSIAGDSVVEGSVYGNTYAGVREVNRNQFTTTSREHFRGEGYQASEYGP</sequence>
<keyword evidence="3" id="KW-1185">Reference proteome</keyword>
<evidence type="ECO:0000256" key="1">
    <source>
        <dbReference type="SAM" id="MobiDB-lite"/>
    </source>
</evidence>
<evidence type="ECO:0000313" key="2">
    <source>
        <dbReference type="EMBL" id="KAK3268831.1"/>
    </source>
</evidence>
<proteinExistence type="predicted"/>
<dbReference type="AlphaFoldDB" id="A0AAE0L1N5"/>
<name>A0AAE0L1N5_9CHLO</name>
<reference evidence="2 3" key="1">
    <citation type="journal article" date="2015" name="Genome Biol. Evol.">
        <title>Comparative Genomics of a Bacterivorous Green Alga Reveals Evolutionary Causalities and Consequences of Phago-Mixotrophic Mode of Nutrition.</title>
        <authorList>
            <person name="Burns J.A."/>
            <person name="Paasch A."/>
            <person name="Narechania A."/>
            <person name="Kim E."/>
        </authorList>
    </citation>
    <scope>NUCLEOTIDE SEQUENCE [LARGE SCALE GENOMIC DNA]</scope>
    <source>
        <strain evidence="2 3">PLY_AMNH</strain>
    </source>
</reference>
<dbReference type="EMBL" id="LGRX02011546">
    <property type="protein sequence ID" value="KAK3268831.1"/>
    <property type="molecule type" value="Genomic_DNA"/>
</dbReference>
<organism evidence="2 3">
    <name type="scientific">Cymbomonas tetramitiformis</name>
    <dbReference type="NCBI Taxonomy" id="36881"/>
    <lineage>
        <taxon>Eukaryota</taxon>
        <taxon>Viridiplantae</taxon>
        <taxon>Chlorophyta</taxon>
        <taxon>Pyramimonadophyceae</taxon>
        <taxon>Pyramimonadales</taxon>
        <taxon>Pyramimonadaceae</taxon>
        <taxon>Cymbomonas</taxon>
    </lineage>
</organism>
<gene>
    <name evidence="2" type="ORF">CYMTET_22686</name>
</gene>
<accession>A0AAE0L1N5</accession>
<feature type="compositionally biased region" description="Polar residues" evidence="1">
    <location>
        <begin position="150"/>
        <end position="164"/>
    </location>
</feature>
<evidence type="ECO:0000313" key="3">
    <source>
        <dbReference type="Proteomes" id="UP001190700"/>
    </source>
</evidence>
<feature type="region of interest" description="Disordered" evidence="1">
    <location>
        <begin position="108"/>
        <end position="166"/>
    </location>
</feature>
<dbReference type="Proteomes" id="UP001190700">
    <property type="component" value="Unassembled WGS sequence"/>
</dbReference>
<feature type="region of interest" description="Disordered" evidence="1">
    <location>
        <begin position="290"/>
        <end position="309"/>
    </location>
</feature>
<protein>
    <submittedName>
        <fullName evidence="2">Uncharacterized protein</fullName>
    </submittedName>
</protein>